<dbReference type="InterPro" id="IPR016155">
    <property type="entry name" value="Mopterin_synth/thiamin_S_b"/>
</dbReference>
<accession>W6IKK4</accession>
<dbReference type="EMBL" id="CP003181">
    <property type="protein sequence ID" value="AHJ63979.1"/>
    <property type="molecule type" value="Genomic_DNA"/>
</dbReference>
<evidence type="ECO:0000313" key="3">
    <source>
        <dbReference type="Proteomes" id="UP000019438"/>
    </source>
</evidence>
<dbReference type="KEGG" id="gbc:GbCGDNIH3_2086"/>
<dbReference type="RefSeq" id="WP_011632786.1">
    <property type="nucleotide sequence ID" value="NZ_CP003181.2"/>
</dbReference>
<dbReference type="KEGG" id="gbh:GbCGDNIH2_2086"/>
<dbReference type="InterPro" id="IPR012675">
    <property type="entry name" value="Beta-grasp_dom_sf"/>
</dbReference>
<dbReference type="Gene3D" id="3.10.20.30">
    <property type="match status" value="1"/>
</dbReference>
<sequence>MKEGLHIVYFAWLRDRIGRNEEHVPLPPGVANVGGLITWLRGRGRDYKSALATENRIRCAVNHEVAALDTPISPGDEVGFFPPITGG</sequence>
<organism evidence="2 4">
    <name type="scientific">Granulibacter bethesdensis</name>
    <dbReference type="NCBI Taxonomy" id="364410"/>
    <lineage>
        <taxon>Bacteria</taxon>
        <taxon>Pseudomonadati</taxon>
        <taxon>Pseudomonadota</taxon>
        <taxon>Alphaproteobacteria</taxon>
        <taxon>Acetobacterales</taxon>
        <taxon>Acetobacteraceae</taxon>
        <taxon>Granulibacter</taxon>
    </lineage>
</organism>
<dbReference type="OMA" id="RMACNHV"/>
<dbReference type="GeneID" id="69746271"/>
<reference evidence="4" key="2">
    <citation type="submission" date="2016-11" db="EMBL/GenBank/DDBJ databases">
        <title>Comparative genomic and phenotypic analysis of Granulibacter bethesdensis clinical isolates from patients with chronic granulomatous disease.</title>
        <authorList>
            <person name="Zarember K.A."/>
            <person name="Porcella S.F."/>
            <person name="Chu J."/>
            <person name="Ding L."/>
            <person name="Dahlstrom E."/>
            <person name="Barbian K."/>
            <person name="Martens C."/>
            <person name="Sykora L."/>
            <person name="Kramer S."/>
            <person name="Pettinato A.M."/>
            <person name="Hong H."/>
            <person name="Wald G."/>
            <person name="Berg L.J."/>
            <person name="Rogge L.S."/>
            <person name="Greenberg D.E."/>
            <person name="Falcone E.L."/>
            <person name="Neves J.F."/>
            <person name="Simoes M.J."/>
            <person name="Casal M."/>
            <person name="Rodriguez-Lopez F.C."/>
            <person name="Zelazny A."/>
            <person name="Gallin J.I."/>
            <person name="Holland S.M."/>
        </authorList>
    </citation>
    <scope>NUCLEOTIDE SEQUENCE [LARGE SCALE GENOMIC DNA]</scope>
    <source>
        <strain evidence="4">NIH9.1</strain>
    </source>
</reference>
<reference evidence="2" key="3">
    <citation type="submission" date="2017-08" db="EMBL/GenBank/DDBJ databases">
        <title>Comparative genomic and phenotypic analysis of Granulibacter bethesdensis clinical isolates from patients with chronic granulomatous disease.</title>
        <authorList>
            <person name="Zarember K.A."/>
            <person name="Porcella S.F."/>
            <person name="Chu J."/>
            <person name="Ding L."/>
            <person name="Dahlstrom E."/>
            <person name="Barbian K."/>
            <person name="Martens C."/>
            <person name="Sykora L."/>
            <person name="Kramer S."/>
            <person name="Pettinato A.M."/>
            <person name="Hong H."/>
            <person name="Wald G."/>
            <person name="Berg L.J."/>
            <person name="Rogge L.S."/>
            <person name="Greenberg D.E."/>
            <person name="Falcone E.L."/>
            <person name="Neves J.F."/>
            <person name="Simoes M.J."/>
            <person name="Casal M."/>
            <person name="Rodriguez-Lopez F.C."/>
            <person name="Zelazny A.M."/>
            <person name="Gallin J.I."/>
            <person name="Holland S.M."/>
        </authorList>
    </citation>
    <scope>NUCLEOTIDE SEQUENCE</scope>
    <source>
        <strain evidence="1">NIH3.1</strain>
        <strain evidence="2">NIH9.1</strain>
    </source>
</reference>
<proteinExistence type="predicted"/>
<dbReference type="Proteomes" id="UP000182373">
    <property type="component" value="Chromosome"/>
</dbReference>
<dbReference type="InterPro" id="IPR003749">
    <property type="entry name" value="ThiS/MoaD-like"/>
</dbReference>
<dbReference type="CDD" id="cd00754">
    <property type="entry name" value="Ubl_MoaD"/>
    <property type="match status" value="1"/>
</dbReference>
<dbReference type="AlphaFoldDB" id="A0A1L3RTC5"/>
<dbReference type="Proteomes" id="UP000019438">
    <property type="component" value="Chromosome"/>
</dbReference>
<dbReference type="EMBL" id="CP018191">
    <property type="protein sequence ID" value="APH55406.1"/>
    <property type="molecule type" value="Genomic_DNA"/>
</dbReference>
<evidence type="ECO:0000313" key="2">
    <source>
        <dbReference type="EMBL" id="APH55406.1"/>
    </source>
</evidence>
<reference evidence="3" key="1">
    <citation type="submission" date="2012-06" db="EMBL/GenBank/DDBJ databases">
        <title>Genome analysis of multiple Granulibacter bethesdensis isolates demonstrates substantial genome diversity.</title>
        <authorList>
            <person name="Greenberg D.E."/>
            <person name="Porcella S.F."/>
            <person name="Zarember K."/>
            <person name="Zelazny A.M."/>
            <person name="Bruno D."/>
            <person name="Martens C."/>
            <person name="Barbian K.D."/>
            <person name="Jaske E."/>
            <person name="Holland S.M."/>
        </authorList>
    </citation>
    <scope>NUCLEOTIDE SEQUENCE [LARGE SCALE GENOMIC DNA]</scope>
    <source>
        <strain evidence="3">CGDNIH3</strain>
    </source>
</reference>
<dbReference type="NCBIfam" id="TIGR01682">
    <property type="entry name" value="moaD"/>
    <property type="match status" value="1"/>
</dbReference>
<accession>A0A1L3RTC5</accession>
<dbReference type="SUPFAM" id="SSF54285">
    <property type="entry name" value="MoaD/ThiS"/>
    <property type="match status" value="1"/>
</dbReference>
<dbReference type="Pfam" id="PF02597">
    <property type="entry name" value="ThiS"/>
    <property type="match status" value="1"/>
</dbReference>
<dbReference type="OrthoDB" id="9800712at2"/>
<evidence type="ECO:0000313" key="4">
    <source>
        <dbReference type="Proteomes" id="UP000182373"/>
    </source>
</evidence>
<protein>
    <submittedName>
        <fullName evidence="2">Molybdopterin converting factor, small subunit</fullName>
    </submittedName>
</protein>
<gene>
    <name evidence="1" type="ORF">GbCGDNIH3_2086</name>
    <name evidence="2" type="ORF">GbCGDNIH9_2086</name>
</gene>
<evidence type="ECO:0000313" key="1">
    <source>
        <dbReference type="EMBL" id="AHJ63979.1"/>
    </source>
</evidence>
<name>A0A1L3RTC5_9PROT</name>